<dbReference type="InterPro" id="IPR031794">
    <property type="entry name" value="HMMR_C"/>
</dbReference>
<dbReference type="Ensembl" id="ENSUAMT00000002408.1">
    <property type="protein sequence ID" value="ENSUAMP00000002108.1"/>
    <property type="gene ID" value="ENSUAMG00000001916.1"/>
</dbReference>
<dbReference type="CDD" id="cd01373">
    <property type="entry name" value="KISc_KLP2_like"/>
    <property type="match status" value="1"/>
</dbReference>
<dbReference type="GO" id="GO:0007018">
    <property type="term" value="P:microtubule-based movement"/>
    <property type="evidence" value="ECO:0007669"/>
    <property type="project" value="InterPro"/>
</dbReference>
<evidence type="ECO:0000256" key="7">
    <source>
        <dbReference type="ARBA" id="ARBA00023175"/>
    </source>
</evidence>
<dbReference type="GO" id="GO:0005819">
    <property type="term" value="C:spindle"/>
    <property type="evidence" value="ECO:0007669"/>
    <property type="project" value="UniProtKB-SubCell"/>
</dbReference>
<keyword evidence="3" id="KW-0493">Microtubule</keyword>
<dbReference type="FunFam" id="3.40.850.10:FF:000034">
    <property type="entry name" value="Kinesin family member 15"/>
    <property type="match status" value="1"/>
</dbReference>
<dbReference type="InterPro" id="IPR001752">
    <property type="entry name" value="Kinesin_motor_dom"/>
</dbReference>
<evidence type="ECO:0000256" key="6">
    <source>
        <dbReference type="ARBA" id="ARBA00023054"/>
    </source>
</evidence>
<keyword evidence="2" id="KW-0963">Cytoplasm</keyword>
<protein>
    <recommendedName>
        <fullName evidence="12">Kinesin-like protein KIF15</fullName>
    </recommendedName>
    <alternativeName>
        <fullName evidence="13">Kinesin-like protein 2</fullName>
    </alternativeName>
</protein>
<comment type="subunit">
    <text evidence="11">Interacts with MKI67 and TPX2.</text>
</comment>
<keyword evidence="19" id="KW-1185">Reference proteome</keyword>
<comment type="function">
    <text evidence="10">Plus-end directed kinesin-like motor enzyme involved in mitotic spindle assembly.</text>
</comment>
<proteinExistence type="inferred from homology"/>
<comment type="similarity">
    <text evidence="9">Belongs to the TRAFAC class myosin-kinesin ATPase superfamily. Kinesin family. KIN-12 subfamily.</text>
</comment>
<comment type="caution">
    <text evidence="14">Lacks conserved residue(s) required for the propagation of feature annotation.</text>
</comment>
<accession>A0A452QCA4</accession>
<dbReference type="Pfam" id="PF15908">
    <property type="entry name" value="HMMR_C"/>
    <property type="match status" value="1"/>
</dbReference>
<evidence type="ECO:0000256" key="10">
    <source>
        <dbReference type="ARBA" id="ARBA00057678"/>
    </source>
</evidence>
<dbReference type="SMART" id="SM00129">
    <property type="entry name" value="KISc"/>
    <property type="match status" value="1"/>
</dbReference>
<dbReference type="GO" id="GO:0005524">
    <property type="term" value="F:ATP binding"/>
    <property type="evidence" value="ECO:0007669"/>
    <property type="project" value="UniProtKB-KW"/>
</dbReference>
<dbReference type="InterPro" id="IPR044986">
    <property type="entry name" value="KIF15/KIN-12"/>
</dbReference>
<feature type="coiled-coil region" evidence="15">
    <location>
        <begin position="692"/>
        <end position="733"/>
    </location>
</feature>
<evidence type="ECO:0000256" key="1">
    <source>
        <dbReference type="ARBA" id="ARBA00004186"/>
    </source>
</evidence>
<keyword evidence="8" id="KW-0206">Cytoskeleton</keyword>
<reference evidence="18" key="3">
    <citation type="submission" date="2025-09" db="UniProtKB">
        <authorList>
            <consortium name="Ensembl"/>
        </authorList>
    </citation>
    <scope>IDENTIFICATION</scope>
</reference>
<dbReference type="SUPFAM" id="SSF52540">
    <property type="entry name" value="P-loop containing nucleoside triphosphate hydrolases"/>
    <property type="match status" value="1"/>
</dbReference>
<evidence type="ECO:0000256" key="12">
    <source>
        <dbReference type="ARBA" id="ARBA00073221"/>
    </source>
</evidence>
<evidence type="ECO:0000256" key="11">
    <source>
        <dbReference type="ARBA" id="ARBA00062618"/>
    </source>
</evidence>
<organism evidence="18 19">
    <name type="scientific">Ursus americanus</name>
    <name type="common">American black bear</name>
    <name type="synonym">Euarctos americanus</name>
    <dbReference type="NCBI Taxonomy" id="9643"/>
    <lineage>
        <taxon>Eukaryota</taxon>
        <taxon>Metazoa</taxon>
        <taxon>Chordata</taxon>
        <taxon>Craniata</taxon>
        <taxon>Vertebrata</taxon>
        <taxon>Euteleostomi</taxon>
        <taxon>Mammalia</taxon>
        <taxon>Eutheria</taxon>
        <taxon>Laurasiatheria</taxon>
        <taxon>Carnivora</taxon>
        <taxon>Caniformia</taxon>
        <taxon>Ursidae</taxon>
        <taxon>Ursus</taxon>
    </lineage>
</organism>
<dbReference type="GO" id="GO:0008017">
    <property type="term" value="F:microtubule binding"/>
    <property type="evidence" value="ECO:0007669"/>
    <property type="project" value="InterPro"/>
</dbReference>
<keyword evidence="6 15" id="KW-0175">Coiled coil</keyword>
<gene>
    <name evidence="18" type="primary">KIF15</name>
</gene>
<dbReference type="STRING" id="9643.ENSUAMP00000002108"/>
<feature type="domain" description="Kinesin motor" evidence="17">
    <location>
        <begin position="26"/>
        <end position="345"/>
    </location>
</feature>
<feature type="region of interest" description="Disordered" evidence="16">
    <location>
        <begin position="535"/>
        <end position="554"/>
    </location>
</feature>
<dbReference type="GO" id="GO:0005874">
    <property type="term" value="C:microtubule"/>
    <property type="evidence" value="ECO:0007669"/>
    <property type="project" value="UniProtKB-KW"/>
</dbReference>
<dbReference type="PRINTS" id="PR00380">
    <property type="entry name" value="KINESINHEAVY"/>
</dbReference>
<dbReference type="GeneTree" id="ENSGT00940000156463"/>
<evidence type="ECO:0000256" key="3">
    <source>
        <dbReference type="ARBA" id="ARBA00022701"/>
    </source>
</evidence>
<dbReference type="PANTHER" id="PTHR37739:SF8">
    <property type="entry name" value="KINESIN-LIKE PROTEIN KIN-12D"/>
    <property type="match status" value="1"/>
</dbReference>
<name>A0A452QCA4_URSAM</name>
<dbReference type="PROSITE" id="PS50067">
    <property type="entry name" value="KINESIN_MOTOR_2"/>
    <property type="match status" value="1"/>
</dbReference>
<keyword evidence="4" id="KW-0547">Nucleotide-binding</keyword>
<feature type="coiled-coil region" evidence="15">
    <location>
        <begin position="352"/>
        <end position="379"/>
    </location>
</feature>
<dbReference type="GO" id="GO:0000278">
    <property type="term" value="P:mitotic cell cycle"/>
    <property type="evidence" value="ECO:0007669"/>
    <property type="project" value="UniProtKB-ARBA"/>
</dbReference>
<dbReference type="GO" id="GO:0005813">
    <property type="term" value="C:centrosome"/>
    <property type="evidence" value="ECO:0007669"/>
    <property type="project" value="UniProtKB-ARBA"/>
</dbReference>
<dbReference type="InterPro" id="IPR036961">
    <property type="entry name" value="Kinesin_motor_dom_sf"/>
</dbReference>
<dbReference type="InterPro" id="IPR027417">
    <property type="entry name" value="P-loop_NTPase"/>
</dbReference>
<evidence type="ECO:0000256" key="9">
    <source>
        <dbReference type="ARBA" id="ARBA00034488"/>
    </source>
</evidence>
<evidence type="ECO:0000259" key="17">
    <source>
        <dbReference type="PROSITE" id="PS50067"/>
    </source>
</evidence>
<comment type="subcellular location">
    <subcellularLocation>
        <location evidence="1">Cytoplasm</location>
        <location evidence="1">Cytoskeleton</location>
        <location evidence="1">Spindle</location>
    </subcellularLocation>
</comment>
<reference evidence="18" key="2">
    <citation type="submission" date="2025-08" db="UniProtKB">
        <authorList>
            <consortium name="Ensembl"/>
        </authorList>
    </citation>
    <scope>IDENTIFICATION</scope>
</reference>
<dbReference type="Gene3D" id="3.40.850.10">
    <property type="entry name" value="Kinesin motor domain"/>
    <property type="match status" value="1"/>
</dbReference>
<sequence>FLSFFLAELRNVTNCQSNQPSNEGDAIKVFVRIRPPTEGSGSADGEQNLCLSVLSSTTLRLHSNPEPKTFTFDHVADMHTTQESVFSAVAKGIVESCMSGYNGPSESDHFSHNLRGVIPRSFEYLFSLIDREKEKAGAGKSFLCKCSFIEIYNEQIYDLLDSASAGLYLREHIKKGVFVVGAVEQVVTSAAEAYQVLSGGWRNRRVASTSMNRESSRSHAVFTITVESMEKSNETVNIRTSLLNLVDLAGSERQKDTHAEGMRLKEAGNINRSLSCLGQVITALVDVGNGKQRHVCYRDSKLTFLLRDSLGGNAKTAIIANVHPGSRCFGETLSTLNFAQRAKLIKNKAVVNEDTQGNVSQLQAEVKRLKEQLAQLTSGQLLPESFLTKDETNYMKYFQEAMLFFKKSEQEKKSLVEKVTQLEDLTLKKEKFIQSNKMIVKFREDQIMRLEKLHKESRGSFLPEEQDRLLSELRDEIQTLREQIEHHPRVAKYAMENHSLREENRRLRLLEPVKRAQEMDAQTIAVLEKAFSELSGTEKKDKGQQGFSPKAPKEPCSLVNTEKLKAQLLQIQTELNNSKQEYEEFKELTRKKQLELESELQSLQKANLNLENLLEATKAYKRQEVSQLNKIHAETLKIITTPTKAYQLWSRPVPKLSPEVGSFGPVGTQNSSESDDNILNEPVPPEMNEQAFEAISEELRMVQEQMSALQVKLDEEEHKNLKLQQHIDKLEHHSIQTQELFSSERTDWTRQQQEHLSQLNVLEMQLRDTQTKNDFLKSEVHDLRVVLHSADKELSSVKLEYSSFRESQEKELSSLSDRHAHAQLQLDSVRLEKEKLLESKACLQDSYDNLQEVMKFEIDQLSKNLQNCKKENETLKSDLNNLVELFEAEKERNNKLLLQFEEDKENSSKEILEVLEVVRQEKQKEMAKCEQQMIKVQKLEESLCATEKVIRNLEKSRDADKEVVADLMSQVQELRTSVCEKTETIDTLKQELKDISCKYNSALADKEESKVLIKKQEVEILDLKEALRLRILSEDIERDMLCEDLAHATEQLNMLTEASKKHSELLQSAQEEMTRKEALIQELQHELNQKKEEVEQKKNEYNFKMRQLEHVMDSAAEYPQSPKTPPHFQTHLAKLLETQEQEIEDGRASKISLQHLVTKLNEDREVKNAEILRIKEQLCEMESLRVEAEQLRERNWLLQSQLDDLEREKNNSGQNHPDQQQLKKEQEEMIKERLAKVCLEEVQSALQNKEMDCLRMAEEVERTRTLESKAFEEKEQLRSKLEELYEEKERIFQEMEMLRKQVECLAEENGKLVGHQNLHQKIQYVVRLKKENVRLAEETEKLRAENVFLKEKKRNES</sequence>
<evidence type="ECO:0000256" key="14">
    <source>
        <dbReference type="PROSITE-ProRule" id="PRU00283"/>
    </source>
</evidence>
<keyword evidence="5" id="KW-0067">ATP-binding</keyword>
<keyword evidence="7" id="KW-0505">Motor protein</keyword>
<dbReference type="OMA" id="CVKKEKF"/>
<feature type="coiled-coil region" evidence="15">
    <location>
        <begin position="805"/>
        <end position="942"/>
    </location>
</feature>
<dbReference type="Pfam" id="PF00225">
    <property type="entry name" value="Kinesin"/>
    <property type="match status" value="1"/>
</dbReference>
<evidence type="ECO:0000256" key="13">
    <source>
        <dbReference type="ARBA" id="ARBA00079249"/>
    </source>
</evidence>
<feature type="coiled-coil region" evidence="15">
    <location>
        <begin position="1157"/>
        <end position="1208"/>
    </location>
</feature>
<feature type="coiled-coil region" evidence="15">
    <location>
        <begin position="561"/>
        <end position="623"/>
    </location>
</feature>
<feature type="coiled-coil region" evidence="15">
    <location>
        <begin position="1239"/>
        <end position="1352"/>
    </location>
</feature>
<evidence type="ECO:0000313" key="18">
    <source>
        <dbReference type="Ensembl" id="ENSUAMP00000002108.1"/>
    </source>
</evidence>
<feature type="coiled-coil region" evidence="15">
    <location>
        <begin position="1052"/>
        <end position="1111"/>
    </location>
</feature>
<evidence type="ECO:0000313" key="19">
    <source>
        <dbReference type="Proteomes" id="UP000291022"/>
    </source>
</evidence>
<dbReference type="PANTHER" id="PTHR37739">
    <property type="entry name" value="KINESIN-LIKE PROTEIN KIN-12D"/>
    <property type="match status" value="1"/>
</dbReference>
<evidence type="ECO:0000256" key="15">
    <source>
        <dbReference type="SAM" id="Coils"/>
    </source>
</evidence>
<dbReference type="GO" id="GO:0005829">
    <property type="term" value="C:cytosol"/>
    <property type="evidence" value="ECO:0007669"/>
    <property type="project" value="UniProtKB-ARBA"/>
</dbReference>
<reference evidence="19" key="1">
    <citation type="submission" date="2016-06" db="EMBL/GenBank/DDBJ databases">
        <title>De novo assembly and RNA-Seq shows season-dependent expression and editing in black bear kidneys.</title>
        <authorList>
            <person name="Korstanje R."/>
            <person name="Srivastava A."/>
            <person name="Sarsani V.K."/>
            <person name="Sheehan S.M."/>
            <person name="Seger R.L."/>
            <person name="Barter M.E."/>
            <person name="Lindqvist C."/>
            <person name="Brody L.C."/>
            <person name="Mullikin J.C."/>
        </authorList>
    </citation>
    <scope>NUCLEOTIDE SEQUENCE [LARGE SCALE GENOMIC DNA]</scope>
</reference>
<evidence type="ECO:0000256" key="5">
    <source>
        <dbReference type="ARBA" id="ARBA00022840"/>
    </source>
</evidence>
<dbReference type="GO" id="GO:0003777">
    <property type="term" value="F:microtubule motor activity"/>
    <property type="evidence" value="ECO:0007669"/>
    <property type="project" value="InterPro"/>
</dbReference>
<evidence type="ECO:0000256" key="4">
    <source>
        <dbReference type="ARBA" id="ARBA00022741"/>
    </source>
</evidence>
<evidence type="ECO:0000256" key="16">
    <source>
        <dbReference type="SAM" id="MobiDB-lite"/>
    </source>
</evidence>
<dbReference type="Proteomes" id="UP000291022">
    <property type="component" value="Unassembled WGS sequence"/>
</dbReference>
<evidence type="ECO:0000256" key="8">
    <source>
        <dbReference type="ARBA" id="ARBA00023212"/>
    </source>
</evidence>
<evidence type="ECO:0000256" key="2">
    <source>
        <dbReference type="ARBA" id="ARBA00022490"/>
    </source>
</evidence>